<name>A0ABV3JX75_STRON</name>
<evidence type="ECO:0000256" key="7">
    <source>
        <dbReference type="SAM" id="SignalP"/>
    </source>
</evidence>
<keyword evidence="6" id="KW-0472">Membrane</keyword>
<feature type="compositionally biased region" description="Polar residues" evidence="5">
    <location>
        <begin position="244"/>
        <end position="256"/>
    </location>
</feature>
<organism evidence="9 10">
    <name type="scientific">Streptomyces orinoci</name>
    <name type="common">Streptoverticillium orinoci</name>
    <dbReference type="NCBI Taxonomy" id="67339"/>
    <lineage>
        <taxon>Bacteria</taxon>
        <taxon>Bacillati</taxon>
        <taxon>Actinomycetota</taxon>
        <taxon>Actinomycetes</taxon>
        <taxon>Kitasatosporales</taxon>
        <taxon>Streptomycetaceae</taxon>
        <taxon>Streptomyces</taxon>
    </lineage>
</organism>
<evidence type="ECO:0000259" key="8">
    <source>
        <dbReference type="PROSITE" id="PS50847"/>
    </source>
</evidence>
<dbReference type="RefSeq" id="WP_109278264.1">
    <property type="nucleotide sequence ID" value="NZ_JBFAUK010000008.1"/>
</dbReference>
<keyword evidence="2" id="KW-0964">Secreted</keyword>
<dbReference type="Proteomes" id="UP001552594">
    <property type="component" value="Unassembled WGS sequence"/>
</dbReference>
<feature type="domain" description="Gram-positive cocci surface proteins LPxTG" evidence="8">
    <location>
        <begin position="269"/>
        <end position="306"/>
    </location>
</feature>
<sequence>MFSTSNASFGMPVRALTALGTVGALALGTAPAAHATGERGRSGAVVLRTGLDVALLGRSVHVPLNASLNEVSAPASGERKALSVTLDGAQQGRPIEVLRADAATARATADAHSARGYANLVHARVHLPGLPLLSLIEVDQVTSEADCRAGHQPAAHSQLPGSVTVLGKKVTVGANGTTKVDVPAVGEVRLDLARTATTSRTAAATALELSVSVNPLKLGVAEVHGTVTLARATCESPAAPAAKTGSSDTRGTQLKPQTVADKTVPKNHLAQTGGSSATPCIAAAAGLLVVGGGGALLVSRRRRDAA</sequence>
<evidence type="ECO:0000313" key="9">
    <source>
        <dbReference type="EMBL" id="MEV5507390.1"/>
    </source>
</evidence>
<evidence type="ECO:0000256" key="3">
    <source>
        <dbReference type="ARBA" id="ARBA00022729"/>
    </source>
</evidence>
<gene>
    <name evidence="9" type="ORF">AB0L16_13040</name>
</gene>
<evidence type="ECO:0000256" key="6">
    <source>
        <dbReference type="SAM" id="Phobius"/>
    </source>
</evidence>
<keyword evidence="4" id="KW-0572">Peptidoglycan-anchor</keyword>
<feature type="chain" id="PRO_5047340529" evidence="7">
    <location>
        <begin position="36"/>
        <end position="306"/>
    </location>
</feature>
<feature type="region of interest" description="Disordered" evidence="5">
    <location>
        <begin position="236"/>
        <end position="275"/>
    </location>
</feature>
<proteinExistence type="predicted"/>
<evidence type="ECO:0000256" key="4">
    <source>
        <dbReference type="ARBA" id="ARBA00023088"/>
    </source>
</evidence>
<keyword evidence="6" id="KW-1133">Transmembrane helix</keyword>
<dbReference type="NCBIfam" id="NF041528">
    <property type="entry name" value="strep_LAETG"/>
    <property type="match status" value="1"/>
</dbReference>
<feature type="signal peptide" evidence="7">
    <location>
        <begin position="1"/>
        <end position="35"/>
    </location>
</feature>
<dbReference type="NCBIfam" id="NF041527">
    <property type="entry name" value="SCO1860_LAETG"/>
    <property type="match status" value="1"/>
</dbReference>
<comment type="caution">
    <text evidence="9">The sequence shown here is derived from an EMBL/GenBank/DDBJ whole genome shotgun (WGS) entry which is preliminary data.</text>
</comment>
<keyword evidence="6" id="KW-0812">Transmembrane</keyword>
<accession>A0ABV3JX75</accession>
<evidence type="ECO:0000256" key="5">
    <source>
        <dbReference type="SAM" id="MobiDB-lite"/>
    </source>
</evidence>
<evidence type="ECO:0000256" key="1">
    <source>
        <dbReference type="ARBA" id="ARBA00022512"/>
    </source>
</evidence>
<keyword evidence="10" id="KW-1185">Reference proteome</keyword>
<reference evidence="9 10" key="1">
    <citation type="submission" date="2024-06" db="EMBL/GenBank/DDBJ databases">
        <title>The Natural Products Discovery Center: Release of the First 8490 Sequenced Strains for Exploring Actinobacteria Biosynthetic Diversity.</title>
        <authorList>
            <person name="Kalkreuter E."/>
            <person name="Kautsar S.A."/>
            <person name="Yang D."/>
            <person name="Bader C.D."/>
            <person name="Teijaro C.N."/>
            <person name="Fluegel L."/>
            <person name="Davis C.M."/>
            <person name="Simpson J.R."/>
            <person name="Lauterbach L."/>
            <person name="Steele A.D."/>
            <person name="Gui C."/>
            <person name="Meng S."/>
            <person name="Li G."/>
            <person name="Viehrig K."/>
            <person name="Ye F."/>
            <person name="Su P."/>
            <person name="Kiefer A.F."/>
            <person name="Nichols A."/>
            <person name="Cepeda A.J."/>
            <person name="Yan W."/>
            <person name="Fan B."/>
            <person name="Jiang Y."/>
            <person name="Adhikari A."/>
            <person name="Zheng C.-J."/>
            <person name="Schuster L."/>
            <person name="Cowan T.M."/>
            <person name="Smanski M.J."/>
            <person name="Chevrette M.G."/>
            <person name="De Carvalho L.P.S."/>
            <person name="Shen B."/>
        </authorList>
    </citation>
    <scope>NUCLEOTIDE SEQUENCE [LARGE SCALE GENOMIC DNA]</scope>
    <source>
        <strain evidence="9 10">NPDC052347</strain>
    </source>
</reference>
<feature type="transmembrane region" description="Helical" evidence="6">
    <location>
        <begin position="281"/>
        <end position="298"/>
    </location>
</feature>
<evidence type="ECO:0000256" key="2">
    <source>
        <dbReference type="ARBA" id="ARBA00022525"/>
    </source>
</evidence>
<dbReference type="EMBL" id="JBFAUK010000008">
    <property type="protein sequence ID" value="MEV5507390.1"/>
    <property type="molecule type" value="Genomic_DNA"/>
</dbReference>
<keyword evidence="3 7" id="KW-0732">Signal</keyword>
<dbReference type="PROSITE" id="PS50847">
    <property type="entry name" value="GRAM_POS_ANCHORING"/>
    <property type="match status" value="1"/>
</dbReference>
<dbReference type="InterPro" id="IPR019931">
    <property type="entry name" value="LPXTG_anchor"/>
</dbReference>
<dbReference type="InterPro" id="IPR048202">
    <property type="entry name" value="SCO1860-like"/>
</dbReference>
<protein>
    <submittedName>
        <fullName evidence="9">SCO1860 family LAETG-anchored protein</fullName>
    </submittedName>
</protein>
<keyword evidence="1" id="KW-0134">Cell wall</keyword>
<evidence type="ECO:0000313" key="10">
    <source>
        <dbReference type="Proteomes" id="UP001552594"/>
    </source>
</evidence>